<evidence type="ECO:0000256" key="9">
    <source>
        <dbReference type="PROSITE-ProRule" id="PRU00357"/>
    </source>
</evidence>
<comment type="caution">
    <text evidence="8">Lacks conserved residue(s) required for the propagation of feature annotation.</text>
</comment>
<dbReference type="Proteomes" id="UP001234989">
    <property type="component" value="Chromosome 10"/>
</dbReference>
<name>A0AAF0UND9_SOLVR</name>
<organism evidence="13 14">
    <name type="scientific">Solanum verrucosum</name>
    <dbReference type="NCBI Taxonomy" id="315347"/>
    <lineage>
        <taxon>Eukaryota</taxon>
        <taxon>Viridiplantae</taxon>
        <taxon>Streptophyta</taxon>
        <taxon>Embryophyta</taxon>
        <taxon>Tracheophyta</taxon>
        <taxon>Spermatophyta</taxon>
        <taxon>Magnoliopsida</taxon>
        <taxon>eudicotyledons</taxon>
        <taxon>Gunneridae</taxon>
        <taxon>Pentapetalae</taxon>
        <taxon>asterids</taxon>
        <taxon>lamiids</taxon>
        <taxon>Solanales</taxon>
        <taxon>Solanaceae</taxon>
        <taxon>Solanoideae</taxon>
        <taxon>Solaneae</taxon>
        <taxon>Solanum</taxon>
    </lineage>
</organism>
<dbReference type="GO" id="GO:0048511">
    <property type="term" value="P:rhythmic process"/>
    <property type="evidence" value="ECO:0007669"/>
    <property type="project" value="UniProtKB-KW"/>
</dbReference>
<dbReference type="InterPro" id="IPR001789">
    <property type="entry name" value="Sig_transdc_resp-reg_receiver"/>
</dbReference>
<evidence type="ECO:0000256" key="4">
    <source>
        <dbReference type="ARBA" id="ARBA00023015"/>
    </source>
</evidence>
<keyword evidence="3" id="KW-0902">Two-component regulatory system</keyword>
<evidence type="ECO:0000259" key="11">
    <source>
        <dbReference type="PROSITE" id="PS50110"/>
    </source>
</evidence>
<evidence type="ECO:0000256" key="6">
    <source>
        <dbReference type="ARBA" id="ARBA00023163"/>
    </source>
</evidence>
<feature type="compositionally biased region" description="Low complexity" evidence="10">
    <location>
        <begin position="250"/>
        <end position="263"/>
    </location>
</feature>
<evidence type="ECO:0000256" key="3">
    <source>
        <dbReference type="ARBA" id="ARBA00023012"/>
    </source>
</evidence>
<feature type="domain" description="CCT" evidence="12">
    <location>
        <begin position="603"/>
        <end position="645"/>
    </location>
</feature>
<dbReference type="EMBL" id="CP133621">
    <property type="protein sequence ID" value="WMV48613.1"/>
    <property type="molecule type" value="Genomic_DNA"/>
</dbReference>
<gene>
    <name evidence="13" type="ORF">MTR67_041998</name>
</gene>
<feature type="domain" description="Response regulatory" evidence="11">
    <location>
        <begin position="21"/>
        <end position="162"/>
    </location>
</feature>
<accession>A0AAF0UND9</accession>
<dbReference type="AlphaFoldDB" id="A0AAF0UND9"/>
<dbReference type="SMART" id="SM00448">
    <property type="entry name" value="REC"/>
    <property type="match status" value="1"/>
</dbReference>
<sequence>MGEALMAGEGDGECLPKMVLRVLLVEADDCTRQIIAALLRKCGYRAHWQFLWRECVHSILNNKLFDKTVAAVPDGLKAWETLKERPHNIDLVLTEVELPSISGYALLTLIVEHDLCKNIPVIMMSSKDSISTVLKCMVKGASDFLIKPLRKNELRNLWQHVWRRKTQSARSHPRNEVVENQKIVAASENDTASNYSSDNLTSVHRGNDKGCQSQGVTDIRHKDDSNMCSDGRHEECVERSFMPESKPLENMTNSGMGTSSGTTPDSSVAIGSEDATLCAGPRVTADEVQHGCFSANTCTADEVDCQLNELYSAPNTAEAIDLMGNFENYLAHSDGHSHDSREKSNLASRLDLSLRTFNPSCLNDEASWEQNMISHSKASAFSKYENKMTVQPLFSGLSSNSAPLKEGSSASTWQHDASLTESQENETALVMRQPGNCKVSLSGNQVSFIPVDKVRFGSMAASDIHINASVHNTQSGSQQVHSPRSQSTLPTSSLTYSTSEGQNMEHYKQPFDDTTVHSEDNAEEEDNRNLVTVEKARYDIPICESSDLGSGVKNKLSSSHCGSISDEAVESSFPVASPERAPVSESVNYNDKTRSENHSTSQREAALMKFRLKRKDRCYEKKVRYESRKRLAEQRPRVKGQFVRQLQNGTQPKDKDEMRIVHQ</sequence>
<keyword evidence="4" id="KW-0805">Transcription regulation</keyword>
<dbReference type="GO" id="GO:0005634">
    <property type="term" value="C:nucleus"/>
    <property type="evidence" value="ECO:0007669"/>
    <property type="project" value="UniProtKB-SubCell"/>
</dbReference>
<dbReference type="Pfam" id="PF00072">
    <property type="entry name" value="Response_reg"/>
    <property type="match status" value="1"/>
</dbReference>
<dbReference type="SUPFAM" id="SSF52172">
    <property type="entry name" value="CheY-like"/>
    <property type="match status" value="1"/>
</dbReference>
<dbReference type="Gene3D" id="3.40.50.2300">
    <property type="match status" value="1"/>
</dbReference>
<dbReference type="GO" id="GO:0009736">
    <property type="term" value="P:cytokinin-activated signaling pathway"/>
    <property type="evidence" value="ECO:0007669"/>
    <property type="project" value="InterPro"/>
</dbReference>
<dbReference type="GO" id="GO:0000160">
    <property type="term" value="P:phosphorelay signal transduction system"/>
    <property type="evidence" value="ECO:0007669"/>
    <property type="project" value="UniProtKB-KW"/>
</dbReference>
<keyword evidence="6" id="KW-0804">Transcription</keyword>
<feature type="compositionally biased region" description="Low complexity" evidence="10">
    <location>
        <begin position="482"/>
        <end position="499"/>
    </location>
</feature>
<evidence type="ECO:0000313" key="13">
    <source>
        <dbReference type="EMBL" id="WMV48613.1"/>
    </source>
</evidence>
<feature type="region of interest" description="Disordered" evidence="10">
    <location>
        <begin position="472"/>
        <end position="499"/>
    </location>
</feature>
<feature type="region of interest" description="Disordered" evidence="10">
    <location>
        <begin position="245"/>
        <end position="266"/>
    </location>
</feature>
<evidence type="ECO:0000259" key="12">
    <source>
        <dbReference type="PROSITE" id="PS51017"/>
    </source>
</evidence>
<protein>
    <submittedName>
        <fullName evidence="13">Uncharacterized protein</fullName>
    </submittedName>
</protein>
<dbReference type="InterPro" id="IPR010402">
    <property type="entry name" value="CCT_domain"/>
</dbReference>
<dbReference type="InterPro" id="IPR011006">
    <property type="entry name" value="CheY-like_superfamily"/>
</dbReference>
<dbReference type="Pfam" id="PF06203">
    <property type="entry name" value="CCT"/>
    <property type="match status" value="1"/>
</dbReference>
<feature type="compositionally biased region" description="Basic and acidic residues" evidence="10">
    <location>
        <begin position="218"/>
        <end position="230"/>
    </location>
</feature>
<dbReference type="PANTHER" id="PTHR43874:SF146">
    <property type="entry name" value="TWO-COMPONENT RESPONSE REGULATOR-LIKE APRR9"/>
    <property type="match status" value="1"/>
</dbReference>
<evidence type="ECO:0000256" key="2">
    <source>
        <dbReference type="ARBA" id="ARBA00010330"/>
    </source>
</evidence>
<dbReference type="PANTHER" id="PTHR43874">
    <property type="entry name" value="TWO-COMPONENT RESPONSE REGULATOR"/>
    <property type="match status" value="1"/>
</dbReference>
<evidence type="ECO:0000313" key="14">
    <source>
        <dbReference type="Proteomes" id="UP001234989"/>
    </source>
</evidence>
<evidence type="ECO:0000256" key="1">
    <source>
        <dbReference type="ARBA" id="ARBA00004123"/>
    </source>
</evidence>
<feature type="compositionally biased region" description="Polar residues" evidence="10">
    <location>
        <begin position="189"/>
        <end position="216"/>
    </location>
</feature>
<keyword evidence="14" id="KW-1185">Reference proteome</keyword>
<feature type="compositionally biased region" description="Basic and acidic residues" evidence="10">
    <location>
        <begin position="652"/>
        <end position="663"/>
    </location>
</feature>
<keyword evidence="7 9" id="KW-0539">Nucleus</keyword>
<evidence type="ECO:0000256" key="7">
    <source>
        <dbReference type="ARBA" id="ARBA00023242"/>
    </source>
</evidence>
<feature type="region of interest" description="Disordered" evidence="10">
    <location>
        <begin position="189"/>
        <end position="230"/>
    </location>
</feature>
<reference evidence="13" key="1">
    <citation type="submission" date="2023-08" db="EMBL/GenBank/DDBJ databases">
        <title>A de novo genome assembly of Solanum verrucosum Schlechtendal, a Mexican diploid species geographically isolated from the other diploid A-genome species in potato relatives.</title>
        <authorList>
            <person name="Hosaka K."/>
        </authorList>
    </citation>
    <scope>NUCLEOTIDE SEQUENCE</scope>
    <source>
        <tissue evidence="13">Young leaves</tissue>
    </source>
</reference>
<evidence type="ECO:0000256" key="5">
    <source>
        <dbReference type="ARBA" id="ARBA00023108"/>
    </source>
</evidence>
<comment type="subcellular location">
    <subcellularLocation>
        <location evidence="1 9">Nucleus</location>
    </subcellularLocation>
</comment>
<dbReference type="PROSITE" id="PS51017">
    <property type="entry name" value="CCT"/>
    <property type="match status" value="1"/>
</dbReference>
<feature type="region of interest" description="Disordered" evidence="10">
    <location>
        <begin position="628"/>
        <end position="663"/>
    </location>
</feature>
<evidence type="ECO:0000256" key="8">
    <source>
        <dbReference type="PROSITE-ProRule" id="PRU00169"/>
    </source>
</evidence>
<comment type="similarity">
    <text evidence="2">Belongs to the ARR-like family.</text>
</comment>
<evidence type="ECO:0000256" key="10">
    <source>
        <dbReference type="SAM" id="MobiDB-lite"/>
    </source>
</evidence>
<feature type="compositionally biased region" description="Polar residues" evidence="10">
    <location>
        <begin position="472"/>
        <end position="481"/>
    </location>
</feature>
<dbReference type="PROSITE" id="PS50110">
    <property type="entry name" value="RESPONSE_REGULATORY"/>
    <property type="match status" value="1"/>
</dbReference>
<dbReference type="InterPro" id="IPR045279">
    <property type="entry name" value="ARR-like"/>
</dbReference>
<proteinExistence type="inferred from homology"/>
<keyword evidence="5" id="KW-0090">Biological rhythms</keyword>